<evidence type="ECO:0000256" key="8">
    <source>
        <dbReference type="ARBA" id="ARBA00022967"/>
    </source>
</evidence>
<keyword evidence="5 16" id="KW-0813">Transport</keyword>
<evidence type="ECO:0000259" key="17">
    <source>
        <dbReference type="Pfam" id="PF00361"/>
    </source>
</evidence>
<evidence type="ECO:0000256" key="10">
    <source>
        <dbReference type="ARBA" id="ARBA00022989"/>
    </source>
</evidence>
<feature type="transmembrane region" description="Helical" evidence="16">
    <location>
        <begin position="149"/>
        <end position="168"/>
    </location>
</feature>
<reference evidence="19" key="1">
    <citation type="submission" date="2013-05" db="EMBL/GenBank/DDBJ databases">
        <title>Complete mitochondrial genome of Onychostoma sima (Cypriniformes, Cyprinidae).</title>
        <authorList>
            <person name="Wu C.-Y."/>
        </authorList>
    </citation>
    <scope>NUCLEOTIDE SEQUENCE</scope>
</reference>
<organism evidence="19">
    <name type="scientific">Onychostoma simum</name>
    <dbReference type="NCBI Taxonomy" id="369674"/>
    <lineage>
        <taxon>Eukaryota</taxon>
        <taxon>Metazoa</taxon>
        <taxon>Chordata</taxon>
        <taxon>Craniata</taxon>
        <taxon>Vertebrata</taxon>
        <taxon>Euteleostomi</taxon>
        <taxon>Actinopterygii</taxon>
        <taxon>Neopterygii</taxon>
        <taxon>Teleostei</taxon>
        <taxon>Ostariophysi</taxon>
        <taxon>Cypriniformes</taxon>
        <taxon>Cyprinidae</taxon>
        <taxon>Acrossocheilinae</taxon>
        <taxon>Onychostoma</taxon>
    </lineage>
</organism>
<keyword evidence="14 16" id="KW-0472">Membrane</keyword>
<feature type="transmembrane region" description="Helical" evidence="16">
    <location>
        <begin position="21"/>
        <end position="42"/>
    </location>
</feature>
<feature type="transmembrane region" description="Helical" evidence="16">
    <location>
        <begin position="310"/>
        <end position="330"/>
    </location>
</feature>
<evidence type="ECO:0000256" key="3">
    <source>
        <dbReference type="ARBA" id="ARBA00012944"/>
    </source>
</evidence>
<feature type="transmembrane region" description="Helical" evidence="16">
    <location>
        <begin position="258"/>
        <end position="279"/>
    </location>
</feature>
<geneLocation type="mitochondrion" evidence="19"/>
<feature type="transmembrane region" description="Helical" evidence="16">
    <location>
        <begin position="390"/>
        <end position="413"/>
    </location>
</feature>
<keyword evidence="8" id="KW-1278">Translocase</keyword>
<evidence type="ECO:0000256" key="6">
    <source>
        <dbReference type="ARBA" id="ARBA00022660"/>
    </source>
</evidence>
<feature type="transmembrane region" description="Helical" evidence="16">
    <location>
        <begin position="195"/>
        <end position="217"/>
    </location>
</feature>
<dbReference type="EC" id="7.1.1.2" evidence="3 16"/>
<sequence>MLKVLIPTIMMFPTIWLTSPKWLWTTTTAHSLLIALTSLTWLKWTSETGWTSSNTYLATDPLSTPLLVLTCWLLPLMILASQNHINPEPISRQRTYITLLTSLQTFLIMAFGATEIIMFYIMFEATLIPTLIIITRWGNQTERLNAGTYFLFYTLAGSLPLLVALLLLQQSTGTLSMLVLQYSQPLQLSSWGHTIWWAGCLIAFLVKMPLYGVHLWLPKAHVEAPVAGSMVLAAVLLKLGGYGMMRMMVMLDPLSKELAYPFIILALWGIIMTGSICLRQTDLKSLIAYSSVGHMGLVAGGILIQTPWSFSGAIILMIAHGLASSALFCLANTAYERTHSRTMVLARGLQVIFPLTAVWWFIANLANLALPPLPNLMGELMIITTLFNWSPWTILLTGLGTLITASYSLYMFLMSQRGPTPNHITGLQPFHTREHPLMTMHLIPIILLVTKPELMWGWRY</sequence>
<keyword evidence="7 16" id="KW-0812">Transmembrane</keyword>
<dbReference type="PANTHER" id="PTHR43507">
    <property type="entry name" value="NADH-UBIQUINONE OXIDOREDUCTASE CHAIN 4"/>
    <property type="match status" value="1"/>
</dbReference>
<dbReference type="InterPro" id="IPR000260">
    <property type="entry name" value="NADH4_N"/>
</dbReference>
<comment type="subcellular location">
    <subcellularLocation>
        <location evidence="1 16">Mitochondrion membrane</location>
        <topology evidence="1 16">Multi-pass membrane protein</topology>
    </subcellularLocation>
</comment>
<proteinExistence type="inferred from homology"/>
<dbReference type="Pfam" id="PF01059">
    <property type="entry name" value="Oxidored_q5_N"/>
    <property type="match status" value="1"/>
</dbReference>
<dbReference type="GO" id="GO:0003954">
    <property type="term" value="F:NADH dehydrogenase activity"/>
    <property type="evidence" value="ECO:0007669"/>
    <property type="project" value="TreeGrafter"/>
</dbReference>
<dbReference type="Pfam" id="PF00361">
    <property type="entry name" value="Proton_antipo_M"/>
    <property type="match status" value="1"/>
</dbReference>
<keyword evidence="13 16" id="KW-0496">Mitochondrion</keyword>
<keyword evidence="9 16" id="KW-0249">Electron transport</keyword>
<evidence type="ECO:0000256" key="4">
    <source>
        <dbReference type="ARBA" id="ARBA00021006"/>
    </source>
</evidence>
<dbReference type="GeneID" id="16489341"/>
<feature type="transmembrane region" description="Helical" evidence="16">
    <location>
        <begin position="224"/>
        <end position="243"/>
    </location>
</feature>
<feature type="domain" description="NADH:quinone oxidoreductase/Mrp antiporter transmembrane" evidence="17">
    <location>
        <begin position="113"/>
        <end position="404"/>
    </location>
</feature>
<dbReference type="PANTHER" id="PTHR43507:SF20">
    <property type="entry name" value="NADH-UBIQUINONE OXIDOREDUCTASE CHAIN 4"/>
    <property type="match status" value="1"/>
</dbReference>
<comment type="catalytic activity">
    <reaction evidence="15 16">
        <text>a ubiquinone + NADH + 5 H(+)(in) = a ubiquinol + NAD(+) + 4 H(+)(out)</text>
        <dbReference type="Rhea" id="RHEA:29091"/>
        <dbReference type="Rhea" id="RHEA-COMP:9565"/>
        <dbReference type="Rhea" id="RHEA-COMP:9566"/>
        <dbReference type="ChEBI" id="CHEBI:15378"/>
        <dbReference type="ChEBI" id="CHEBI:16389"/>
        <dbReference type="ChEBI" id="CHEBI:17976"/>
        <dbReference type="ChEBI" id="CHEBI:57540"/>
        <dbReference type="ChEBI" id="CHEBI:57945"/>
        <dbReference type="EC" id="7.1.1.2"/>
    </reaction>
</comment>
<keyword evidence="11 16" id="KW-0520">NAD</keyword>
<evidence type="ECO:0000256" key="7">
    <source>
        <dbReference type="ARBA" id="ARBA00022692"/>
    </source>
</evidence>
<evidence type="ECO:0000313" key="19">
    <source>
        <dbReference type="EMBL" id="AGS12804.1"/>
    </source>
</evidence>
<comment type="similarity">
    <text evidence="2 16">Belongs to the complex I subunit 4 family.</text>
</comment>
<dbReference type="CTD" id="4538"/>
<feature type="transmembrane region" description="Helical" evidence="16">
    <location>
        <begin position="93"/>
        <end position="111"/>
    </location>
</feature>
<dbReference type="RefSeq" id="YP_008379303.1">
    <property type="nucleotide sequence ID" value="NC_021972.1"/>
</dbReference>
<evidence type="ECO:0000256" key="14">
    <source>
        <dbReference type="ARBA" id="ARBA00023136"/>
    </source>
</evidence>
<feature type="transmembrane region" description="Helical" evidence="16">
    <location>
        <begin position="117"/>
        <end position="137"/>
    </location>
</feature>
<dbReference type="NCBIfam" id="TIGR01972">
    <property type="entry name" value="NDH_I_M"/>
    <property type="match status" value="1"/>
</dbReference>
<dbReference type="InterPro" id="IPR010227">
    <property type="entry name" value="NADH_Q_OxRdtase_chainM/4"/>
</dbReference>
<dbReference type="AlphaFoldDB" id="S5RZJ8"/>
<protein>
    <recommendedName>
        <fullName evidence="4 16">NADH-ubiquinone oxidoreductase chain 4</fullName>
        <ecNumber evidence="3 16">7.1.1.2</ecNumber>
    </recommendedName>
</protein>
<evidence type="ECO:0000256" key="13">
    <source>
        <dbReference type="ARBA" id="ARBA00023128"/>
    </source>
</evidence>
<keyword evidence="10 16" id="KW-1133">Transmembrane helix</keyword>
<comment type="function">
    <text evidence="16">Core subunit of the mitochondrial membrane respiratory chain NADH dehydrogenase (Complex I) which catalyzes electron transfer from NADH through the respiratory chain, using ubiquinone as an electron acceptor. Essential for the catalytic activity and assembly of complex I.</text>
</comment>
<evidence type="ECO:0000256" key="11">
    <source>
        <dbReference type="ARBA" id="ARBA00023027"/>
    </source>
</evidence>
<keyword evidence="6 16" id="KW-0679">Respiratory chain</keyword>
<feature type="transmembrane region" description="Helical" evidence="16">
    <location>
        <begin position="351"/>
        <end position="370"/>
    </location>
</feature>
<dbReference type="GO" id="GO:0015990">
    <property type="term" value="P:electron transport coupled proton transport"/>
    <property type="evidence" value="ECO:0007669"/>
    <property type="project" value="TreeGrafter"/>
</dbReference>
<feature type="domain" description="NADH:ubiquinone oxidoreductase chain 4 N-terminal" evidence="18">
    <location>
        <begin position="1"/>
        <end position="110"/>
    </location>
</feature>
<dbReference type="InterPro" id="IPR001750">
    <property type="entry name" value="ND/Mrp_TM"/>
</dbReference>
<evidence type="ECO:0000256" key="1">
    <source>
        <dbReference type="ARBA" id="ARBA00004225"/>
    </source>
</evidence>
<dbReference type="GO" id="GO:0048039">
    <property type="term" value="F:ubiquinone binding"/>
    <property type="evidence" value="ECO:0007669"/>
    <property type="project" value="TreeGrafter"/>
</dbReference>
<gene>
    <name evidence="19" type="primary">ND4</name>
</gene>
<dbReference type="EMBL" id="KF021233">
    <property type="protein sequence ID" value="AGS12804.1"/>
    <property type="molecule type" value="Genomic_DNA"/>
</dbReference>
<feature type="transmembrane region" description="Helical" evidence="16">
    <location>
        <begin position="286"/>
        <end position="304"/>
    </location>
</feature>
<evidence type="ECO:0000256" key="15">
    <source>
        <dbReference type="ARBA" id="ARBA00049551"/>
    </source>
</evidence>
<dbReference type="PRINTS" id="PR01437">
    <property type="entry name" value="NUOXDRDTASE4"/>
</dbReference>
<dbReference type="GO" id="GO:0042773">
    <property type="term" value="P:ATP synthesis coupled electron transport"/>
    <property type="evidence" value="ECO:0007669"/>
    <property type="project" value="InterPro"/>
</dbReference>
<keyword evidence="12 16" id="KW-0830">Ubiquinone</keyword>
<evidence type="ECO:0000256" key="5">
    <source>
        <dbReference type="ARBA" id="ARBA00022448"/>
    </source>
</evidence>
<name>S5RZJ8_9TELE</name>
<evidence type="ECO:0000256" key="9">
    <source>
        <dbReference type="ARBA" id="ARBA00022982"/>
    </source>
</evidence>
<evidence type="ECO:0000256" key="16">
    <source>
        <dbReference type="RuleBase" id="RU003297"/>
    </source>
</evidence>
<dbReference type="GO" id="GO:0031966">
    <property type="term" value="C:mitochondrial membrane"/>
    <property type="evidence" value="ECO:0007669"/>
    <property type="project" value="UniProtKB-SubCell"/>
</dbReference>
<dbReference type="GO" id="GO:0008137">
    <property type="term" value="F:NADH dehydrogenase (ubiquinone) activity"/>
    <property type="evidence" value="ECO:0007669"/>
    <property type="project" value="UniProtKB-UniRule"/>
</dbReference>
<evidence type="ECO:0000259" key="18">
    <source>
        <dbReference type="Pfam" id="PF01059"/>
    </source>
</evidence>
<feature type="transmembrane region" description="Helical" evidence="16">
    <location>
        <begin position="62"/>
        <end position="81"/>
    </location>
</feature>
<evidence type="ECO:0000256" key="12">
    <source>
        <dbReference type="ARBA" id="ARBA00023075"/>
    </source>
</evidence>
<evidence type="ECO:0000256" key="2">
    <source>
        <dbReference type="ARBA" id="ARBA00009025"/>
    </source>
</evidence>
<dbReference type="InterPro" id="IPR003918">
    <property type="entry name" value="NADH_UbQ_OxRdtase"/>
</dbReference>
<accession>S5RZJ8</accession>